<comment type="similarity">
    <text evidence="2 7">Belongs to the UPF0056 (MarC) family.</text>
</comment>
<dbReference type="Pfam" id="PF01914">
    <property type="entry name" value="MarC"/>
    <property type="match status" value="1"/>
</dbReference>
<dbReference type="Proteomes" id="UP001251524">
    <property type="component" value="Unassembled WGS sequence"/>
</dbReference>
<accession>A0ABU1WE95</accession>
<keyword evidence="5 7" id="KW-1133">Transmembrane helix</keyword>
<evidence type="ECO:0000256" key="4">
    <source>
        <dbReference type="ARBA" id="ARBA00022692"/>
    </source>
</evidence>
<keyword evidence="4 7" id="KW-0812">Transmembrane</keyword>
<evidence type="ECO:0000256" key="6">
    <source>
        <dbReference type="ARBA" id="ARBA00023136"/>
    </source>
</evidence>
<reference evidence="8 9" key="1">
    <citation type="submission" date="2023-07" db="EMBL/GenBank/DDBJ databases">
        <title>Sorghum-associated microbial communities from plants grown in Nebraska, USA.</title>
        <authorList>
            <person name="Schachtman D."/>
        </authorList>
    </citation>
    <scope>NUCLEOTIDE SEQUENCE [LARGE SCALE GENOMIC DNA]</scope>
    <source>
        <strain evidence="8 9">BE198</strain>
    </source>
</reference>
<sequence>MDPAVTLFVSMFTTLLAIINPLEAVPVFLGLLEGKGDAERQRVARKACWNVVLLTFFFLIFGNVLLRLFDVPLSMVRVVGGVILMRLGFELFSPSPSGGMIPSGGSGDQHVSFIPLAMPIMFGPGAIATVIGLTSTIKSSGHLVLSFAAASAAVFAAIFVTYLSLVYAKAILSKIGPQGIDAASRIVGFFVSAMGVALIFHGTVEFLQSYGVLLGKPAGQ</sequence>
<gene>
    <name evidence="8" type="ORF">J2X06_002879</name>
</gene>
<evidence type="ECO:0000313" key="8">
    <source>
        <dbReference type="EMBL" id="MDR7135670.1"/>
    </source>
</evidence>
<comment type="caution">
    <text evidence="8">The sequence shown here is derived from an EMBL/GenBank/DDBJ whole genome shotgun (WGS) entry which is preliminary data.</text>
</comment>
<protein>
    <recommendedName>
        <fullName evidence="7">UPF0056 membrane protein</fullName>
    </recommendedName>
</protein>
<evidence type="ECO:0000313" key="9">
    <source>
        <dbReference type="Proteomes" id="UP001251524"/>
    </source>
</evidence>
<evidence type="ECO:0000256" key="7">
    <source>
        <dbReference type="RuleBase" id="RU362048"/>
    </source>
</evidence>
<evidence type="ECO:0000256" key="1">
    <source>
        <dbReference type="ARBA" id="ARBA00004651"/>
    </source>
</evidence>
<name>A0ABU1WE95_9GAMM</name>
<keyword evidence="3" id="KW-1003">Cell membrane</keyword>
<feature type="transmembrane region" description="Helical" evidence="7">
    <location>
        <begin position="186"/>
        <end position="204"/>
    </location>
</feature>
<feature type="transmembrane region" description="Helical" evidence="7">
    <location>
        <begin position="51"/>
        <end position="69"/>
    </location>
</feature>
<evidence type="ECO:0000256" key="5">
    <source>
        <dbReference type="ARBA" id="ARBA00022989"/>
    </source>
</evidence>
<dbReference type="EMBL" id="JAVDVY010000002">
    <property type="protein sequence ID" value="MDR7135670.1"/>
    <property type="molecule type" value="Genomic_DNA"/>
</dbReference>
<comment type="subcellular location">
    <subcellularLocation>
        <location evidence="1 7">Cell membrane</location>
        <topology evidence="1 7">Multi-pass membrane protein</topology>
    </subcellularLocation>
</comment>
<evidence type="ECO:0000256" key="3">
    <source>
        <dbReference type="ARBA" id="ARBA00022475"/>
    </source>
</evidence>
<keyword evidence="9" id="KW-1185">Reference proteome</keyword>
<dbReference type="InterPro" id="IPR002771">
    <property type="entry name" value="Multi_antbiot-R_MarC"/>
</dbReference>
<dbReference type="NCBIfam" id="TIGR00427">
    <property type="entry name" value="NAAT family transporter"/>
    <property type="match status" value="1"/>
</dbReference>
<organism evidence="8 9">
    <name type="scientific">Lysobacter niastensis</name>
    <dbReference type="NCBI Taxonomy" id="380629"/>
    <lineage>
        <taxon>Bacteria</taxon>
        <taxon>Pseudomonadati</taxon>
        <taxon>Pseudomonadota</taxon>
        <taxon>Gammaproteobacteria</taxon>
        <taxon>Lysobacterales</taxon>
        <taxon>Lysobacteraceae</taxon>
        <taxon>Lysobacter</taxon>
    </lineage>
</organism>
<feature type="transmembrane region" description="Helical" evidence="7">
    <location>
        <begin position="6"/>
        <end position="31"/>
    </location>
</feature>
<dbReference type="RefSeq" id="WP_310063488.1">
    <property type="nucleotide sequence ID" value="NZ_JAVDVY010000002.1"/>
</dbReference>
<proteinExistence type="inferred from homology"/>
<keyword evidence="6 7" id="KW-0472">Membrane</keyword>
<feature type="transmembrane region" description="Helical" evidence="7">
    <location>
        <begin position="113"/>
        <end position="137"/>
    </location>
</feature>
<comment type="caution">
    <text evidence="7">Lacks conserved residue(s) required for the propagation of feature annotation.</text>
</comment>
<evidence type="ECO:0000256" key="2">
    <source>
        <dbReference type="ARBA" id="ARBA00009784"/>
    </source>
</evidence>
<dbReference type="PANTHER" id="PTHR33508">
    <property type="entry name" value="UPF0056 MEMBRANE PROTEIN YHCE"/>
    <property type="match status" value="1"/>
</dbReference>
<feature type="transmembrane region" description="Helical" evidence="7">
    <location>
        <begin position="143"/>
        <end position="165"/>
    </location>
</feature>
<dbReference type="PANTHER" id="PTHR33508:SF1">
    <property type="entry name" value="UPF0056 MEMBRANE PROTEIN YHCE"/>
    <property type="match status" value="1"/>
</dbReference>